<evidence type="ECO:0000256" key="2">
    <source>
        <dbReference type="ARBA" id="ARBA00038334"/>
    </source>
</evidence>
<comment type="similarity">
    <text evidence="2">Belongs to the AB hydrolase superfamily. Epoxide hydrolase family.</text>
</comment>
<dbReference type="EMBL" id="OZ022408">
    <property type="protein sequence ID" value="CAK9439010.1"/>
    <property type="molecule type" value="Genomic_DNA"/>
</dbReference>
<gene>
    <name evidence="4" type="ORF">LODBEIA_P32340</name>
</gene>
<dbReference type="GeneID" id="92208430"/>
<evidence type="ECO:0000313" key="4">
    <source>
        <dbReference type="EMBL" id="CAK9439010.1"/>
    </source>
</evidence>
<evidence type="ECO:0000313" key="5">
    <source>
        <dbReference type="Proteomes" id="UP001497383"/>
    </source>
</evidence>
<dbReference type="Proteomes" id="UP001497383">
    <property type="component" value="Chromosome 4"/>
</dbReference>
<accession>A0ABP0ZLI2</accession>
<dbReference type="Gene3D" id="3.40.50.1820">
    <property type="entry name" value="alpha/beta hydrolase"/>
    <property type="match status" value="1"/>
</dbReference>
<evidence type="ECO:0000259" key="3">
    <source>
        <dbReference type="Pfam" id="PF00561"/>
    </source>
</evidence>
<proteinExistence type="inferred from homology"/>
<dbReference type="RefSeq" id="XP_066830172.1">
    <property type="nucleotide sequence ID" value="XM_066973322.1"/>
</dbReference>
<dbReference type="InterPro" id="IPR029058">
    <property type="entry name" value="AB_hydrolase_fold"/>
</dbReference>
<dbReference type="SUPFAM" id="SSF53474">
    <property type="entry name" value="alpha/beta-Hydrolases"/>
    <property type="match status" value="1"/>
</dbReference>
<keyword evidence="5" id="KW-1185">Reference proteome</keyword>
<name>A0ABP0ZLI2_9ASCO</name>
<keyword evidence="1" id="KW-0378">Hydrolase</keyword>
<dbReference type="PRINTS" id="PR00412">
    <property type="entry name" value="EPOXHYDRLASE"/>
</dbReference>
<dbReference type="PANTHER" id="PTHR43329">
    <property type="entry name" value="EPOXIDE HYDROLASE"/>
    <property type="match status" value="1"/>
</dbReference>
<dbReference type="InterPro" id="IPR000073">
    <property type="entry name" value="AB_hydrolase_1"/>
</dbReference>
<dbReference type="InterPro" id="IPR000639">
    <property type="entry name" value="Epox_hydrolase-like"/>
</dbReference>
<protein>
    <recommendedName>
        <fullName evidence="3">AB hydrolase-1 domain-containing protein</fullName>
    </recommendedName>
</protein>
<reference evidence="4 5" key="1">
    <citation type="submission" date="2024-03" db="EMBL/GenBank/DDBJ databases">
        <authorList>
            <person name="Brejova B."/>
        </authorList>
    </citation>
    <scope>NUCLEOTIDE SEQUENCE [LARGE SCALE GENOMIC DNA]</scope>
    <source>
        <strain evidence="4 5">CBS 14171</strain>
    </source>
</reference>
<dbReference type="Pfam" id="PF00561">
    <property type="entry name" value="Abhydrolase_1"/>
    <property type="match status" value="1"/>
</dbReference>
<sequence length="317" mass="36639">MSLQQHEIKLHNGAREFTTLTNLTQTAITQQKFDRVIFLLHGFPDVNTTFNKAWPYLVAHYQTRNETVLLLAPKLRGYEPSSVGPEHEYMLPCIADDVKCWIHEVIQGEGDKPVHLLGHDWGAIVAFKVANLYPELVASIACLAIPYLANLHVWELAWFAPEQIYMSSYFLTMQYGWLYRGKLLGNDGGDDYLRRLWRYWSPGYDASQGEIKEIRDEFRKEGVVDAVTAYYRHLFRPVSLWKSRWAVDFAKVPALIMCGEDDGCMSKRILQYEEKKLKADYPRAQVKLLPKAGHFLQREQPKAVAELVTDFFDSFAK</sequence>
<evidence type="ECO:0000256" key="1">
    <source>
        <dbReference type="ARBA" id="ARBA00022801"/>
    </source>
</evidence>
<feature type="domain" description="AB hydrolase-1" evidence="3">
    <location>
        <begin position="36"/>
        <end position="298"/>
    </location>
</feature>
<organism evidence="4 5">
    <name type="scientific">Lodderomyces beijingensis</name>
    <dbReference type="NCBI Taxonomy" id="1775926"/>
    <lineage>
        <taxon>Eukaryota</taxon>
        <taxon>Fungi</taxon>
        <taxon>Dikarya</taxon>
        <taxon>Ascomycota</taxon>
        <taxon>Saccharomycotina</taxon>
        <taxon>Pichiomycetes</taxon>
        <taxon>Debaryomycetaceae</taxon>
        <taxon>Candida/Lodderomyces clade</taxon>
        <taxon>Lodderomyces</taxon>
    </lineage>
</organism>